<dbReference type="InterPro" id="IPR050464">
    <property type="entry name" value="Zeta_carotene_desat/Oxidored"/>
</dbReference>
<dbReference type="InterPro" id="IPR002937">
    <property type="entry name" value="Amino_oxidase"/>
</dbReference>
<keyword evidence="8 11" id="KW-0350">Heme biosynthesis</keyword>
<comment type="function">
    <text evidence="1 11">Catalyzes the 6-electron oxidation of protoporphyrinogen-IX to form protoporphyrin-IX.</text>
</comment>
<comment type="subcellular location">
    <subcellularLocation>
        <location evidence="11">Mitochondrion inner membrane</location>
    </subcellularLocation>
</comment>
<evidence type="ECO:0000313" key="14">
    <source>
        <dbReference type="Proteomes" id="UP000319663"/>
    </source>
</evidence>
<evidence type="ECO:0000256" key="7">
    <source>
        <dbReference type="ARBA" id="ARBA00023002"/>
    </source>
</evidence>
<name>A0A507QK76_MONPU</name>
<dbReference type="PANTHER" id="PTHR42923">
    <property type="entry name" value="PROTOPORPHYRINOGEN OXIDASE"/>
    <property type="match status" value="1"/>
</dbReference>
<dbReference type="UniPathway" id="UPA00251">
    <property type="reaction ID" value="UER00324"/>
</dbReference>
<keyword evidence="7 11" id="KW-0560">Oxidoreductase</keyword>
<dbReference type="SUPFAM" id="SSF51905">
    <property type="entry name" value="FAD/NAD(P)-binding domain"/>
    <property type="match status" value="1"/>
</dbReference>
<dbReference type="SUPFAM" id="SSF54373">
    <property type="entry name" value="FAD-linked reductases, C-terminal domain"/>
    <property type="match status" value="1"/>
</dbReference>
<dbReference type="NCBIfam" id="TIGR00562">
    <property type="entry name" value="proto_IX_ox"/>
    <property type="match status" value="1"/>
</dbReference>
<dbReference type="GO" id="GO:0005743">
    <property type="term" value="C:mitochondrial inner membrane"/>
    <property type="evidence" value="ECO:0007669"/>
    <property type="project" value="UniProtKB-SubCell"/>
</dbReference>
<comment type="catalytic activity">
    <reaction evidence="10 11">
        <text>protoporphyrinogen IX + 3 O2 = protoporphyrin IX + 3 H2O2</text>
        <dbReference type="Rhea" id="RHEA:25576"/>
        <dbReference type="ChEBI" id="CHEBI:15379"/>
        <dbReference type="ChEBI" id="CHEBI:16240"/>
        <dbReference type="ChEBI" id="CHEBI:57306"/>
        <dbReference type="ChEBI" id="CHEBI:57307"/>
        <dbReference type="EC" id="1.3.3.4"/>
    </reaction>
</comment>
<keyword evidence="9 11" id="KW-0627">Porphyrin biosynthesis</keyword>
<keyword evidence="5 11" id="KW-0285">Flavoprotein</keyword>
<evidence type="ECO:0000256" key="3">
    <source>
        <dbReference type="ARBA" id="ARBA00010551"/>
    </source>
</evidence>
<evidence type="ECO:0000256" key="2">
    <source>
        <dbReference type="ARBA" id="ARBA00005073"/>
    </source>
</evidence>
<evidence type="ECO:0000256" key="10">
    <source>
        <dbReference type="ARBA" id="ARBA00047554"/>
    </source>
</evidence>
<dbReference type="Proteomes" id="UP000319663">
    <property type="component" value="Unassembled WGS sequence"/>
</dbReference>
<keyword evidence="14" id="KW-1185">Reference proteome</keyword>
<accession>A0A507QK76</accession>
<dbReference type="Gene3D" id="3.50.50.60">
    <property type="entry name" value="FAD/NAD(P)-binding domain"/>
    <property type="match status" value="1"/>
</dbReference>
<dbReference type="AlphaFoldDB" id="A0A507QK76"/>
<dbReference type="Pfam" id="PF01593">
    <property type="entry name" value="Amino_oxidase"/>
    <property type="match status" value="1"/>
</dbReference>
<evidence type="ECO:0000256" key="8">
    <source>
        <dbReference type="ARBA" id="ARBA00023133"/>
    </source>
</evidence>
<evidence type="ECO:0000256" key="9">
    <source>
        <dbReference type="ARBA" id="ARBA00023244"/>
    </source>
</evidence>
<protein>
    <recommendedName>
        <fullName evidence="4 11">Protoporphyrinogen oxidase</fullName>
        <ecNumber evidence="4 11">1.3.3.4</ecNumber>
    </recommendedName>
</protein>
<proteinExistence type="inferred from homology"/>
<sequence>MQLSCVSSRASRGVRRQLLFQRIRNGSAYRRSLHTQPFDAAIIGGGITSLTAAYRLSQQEDCKKVTLYEKSARPGGLLQSEVVPVDGGDVVFEYGPRTLRTGPLSCLPLVNLVSSLGLADDIVPTSKRAAASTNRYIYYPDHLVRMPAPYPDQGALSFFWSSFRTVTTEPVFESFLSGIFGELSKLPRPHVRDESVARFISRRFNQKIADNLVSALYHGIYAGDINVLSAKALLGPYWDLEMKDSGVALGFVDMKRRGRKFRYMDDFLAMTACIRGVSKENRRAVLERLAGASVFTFKRGIGQLAEALVDSMKESGKVEIITDARVNSISQNTKTSDLTIRFGHNDSNSRVHNRVIATTPAPELAKILDTRSPKEANQNHPSKTVRSLQEYDYAVSVMIVNLYYPSPDIIPVEGFGYLIPQSIPMEQNPERALGVIFGSQTSIGQDTAPGTKVTVMLGGHWWDDWEESDLPDHDTAVSMARSLLERHLGIKDTPSVARTRLQRNAIPQYTVGHMTRMQELSNNVREEFHHRLTLAGNWYGDAGVTDCVKQAYLASTYGMGAKLSEDNEIRMLYGSEPWTKYAYREWDLEGGIVTSPVRFFEQSEPMLRVVNAFPAIRRR</sequence>
<organism evidence="13 14">
    <name type="scientific">Monascus purpureus</name>
    <name type="common">Red mold</name>
    <name type="synonym">Monascus anka</name>
    <dbReference type="NCBI Taxonomy" id="5098"/>
    <lineage>
        <taxon>Eukaryota</taxon>
        <taxon>Fungi</taxon>
        <taxon>Dikarya</taxon>
        <taxon>Ascomycota</taxon>
        <taxon>Pezizomycotina</taxon>
        <taxon>Eurotiomycetes</taxon>
        <taxon>Eurotiomycetidae</taxon>
        <taxon>Eurotiales</taxon>
        <taxon>Aspergillaceae</taxon>
        <taxon>Monascus</taxon>
    </lineage>
</organism>
<evidence type="ECO:0000256" key="6">
    <source>
        <dbReference type="ARBA" id="ARBA00022827"/>
    </source>
</evidence>
<evidence type="ECO:0000256" key="11">
    <source>
        <dbReference type="RuleBase" id="RU367069"/>
    </source>
</evidence>
<dbReference type="GO" id="GO:0006782">
    <property type="term" value="P:protoporphyrinogen IX biosynthetic process"/>
    <property type="evidence" value="ECO:0007669"/>
    <property type="project" value="UniProtKB-UniRule"/>
</dbReference>
<comment type="caution">
    <text evidence="13">The sequence shown here is derived from an EMBL/GenBank/DDBJ whole genome shotgun (WGS) entry which is preliminary data.</text>
</comment>
<comment type="pathway">
    <text evidence="2 11">Porphyrin-containing compound metabolism; protoporphyrin-IX biosynthesis; protoporphyrin-IX from protoporphyrinogen-IX: step 1/1.</text>
</comment>
<dbReference type="PANTHER" id="PTHR42923:SF3">
    <property type="entry name" value="PROTOPORPHYRINOGEN OXIDASE"/>
    <property type="match status" value="1"/>
</dbReference>
<comment type="similarity">
    <text evidence="3 11">Belongs to the protoporphyrinogen/coproporphyrinogen oxidase family. Protoporphyrinogen oxidase subfamily.</text>
</comment>
<dbReference type="InterPro" id="IPR004572">
    <property type="entry name" value="Protoporphyrinogen_oxidase"/>
</dbReference>
<comment type="cofactor">
    <cofactor evidence="11">
        <name>FAD</name>
        <dbReference type="ChEBI" id="CHEBI:57692"/>
    </cofactor>
    <text evidence="11">Binds 1 FAD per subunit.</text>
</comment>
<evidence type="ECO:0000313" key="13">
    <source>
        <dbReference type="EMBL" id="TQB68939.1"/>
    </source>
</evidence>
<dbReference type="STRING" id="5098.A0A507QK76"/>
<dbReference type="EMBL" id="VIFY01000181">
    <property type="protein sequence ID" value="TQB68939.1"/>
    <property type="molecule type" value="Genomic_DNA"/>
</dbReference>
<evidence type="ECO:0000259" key="12">
    <source>
        <dbReference type="Pfam" id="PF01593"/>
    </source>
</evidence>
<evidence type="ECO:0000256" key="4">
    <source>
        <dbReference type="ARBA" id="ARBA00012867"/>
    </source>
</evidence>
<evidence type="ECO:0000256" key="5">
    <source>
        <dbReference type="ARBA" id="ARBA00022630"/>
    </source>
</evidence>
<feature type="domain" description="Amine oxidase" evidence="12">
    <location>
        <begin position="50"/>
        <end position="555"/>
    </location>
</feature>
<dbReference type="OrthoDB" id="438553at2759"/>
<evidence type="ECO:0000256" key="1">
    <source>
        <dbReference type="ARBA" id="ARBA00002600"/>
    </source>
</evidence>
<dbReference type="InterPro" id="IPR036188">
    <property type="entry name" value="FAD/NAD-bd_sf"/>
</dbReference>
<reference evidence="13 14" key="1">
    <citation type="submission" date="2019-06" db="EMBL/GenBank/DDBJ databases">
        <title>Wine fermentation using esterase from Monascus purpureus.</title>
        <authorList>
            <person name="Geng C."/>
            <person name="Zhang Y."/>
        </authorList>
    </citation>
    <scope>NUCLEOTIDE SEQUENCE [LARGE SCALE GENOMIC DNA]</scope>
    <source>
        <strain evidence="13">HQ1</strain>
    </source>
</reference>
<dbReference type="EC" id="1.3.3.4" evidence="4 11"/>
<gene>
    <name evidence="13" type="primary">HEM14</name>
    <name evidence="13" type="ORF">MPDQ_002600</name>
</gene>
<keyword evidence="6 11" id="KW-0274">FAD</keyword>
<dbReference type="GO" id="GO:0004729">
    <property type="term" value="F:oxygen-dependent protoporphyrinogen oxidase activity"/>
    <property type="evidence" value="ECO:0007669"/>
    <property type="project" value="UniProtKB-UniRule"/>
</dbReference>